<feature type="compositionally biased region" description="Basic and acidic residues" evidence="1">
    <location>
        <begin position="225"/>
        <end position="236"/>
    </location>
</feature>
<feature type="region of interest" description="Disordered" evidence="1">
    <location>
        <begin position="144"/>
        <end position="171"/>
    </location>
</feature>
<feature type="region of interest" description="Disordered" evidence="1">
    <location>
        <begin position="194"/>
        <end position="236"/>
    </location>
</feature>
<dbReference type="RefSeq" id="WP_201858044.1">
    <property type="nucleotide sequence ID" value="NZ_JAERRG010000047.1"/>
</dbReference>
<dbReference type="EMBL" id="JAERRG010000047">
    <property type="protein sequence ID" value="MBL1120281.1"/>
    <property type="molecule type" value="Genomic_DNA"/>
</dbReference>
<feature type="compositionally biased region" description="Basic residues" evidence="1">
    <location>
        <begin position="214"/>
        <end position="224"/>
    </location>
</feature>
<proteinExistence type="predicted"/>
<keyword evidence="3" id="KW-1185">Reference proteome</keyword>
<evidence type="ECO:0000313" key="2">
    <source>
        <dbReference type="EMBL" id="MBL1120281.1"/>
    </source>
</evidence>
<protein>
    <submittedName>
        <fullName evidence="2">Uncharacterized protein</fullName>
    </submittedName>
</protein>
<organism evidence="2 3">
    <name type="scientific">Streptomyces endocoffeicus</name>
    <dbReference type="NCBI Taxonomy" id="2898945"/>
    <lineage>
        <taxon>Bacteria</taxon>
        <taxon>Bacillati</taxon>
        <taxon>Actinomycetota</taxon>
        <taxon>Actinomycetes</taxon>
        <taxon>Kitasatosporales</taxon>
        <taxon>Streptomycetaceae</taxon>
        <taxon>Streptomyces</taxon>
    </lineage>
</organism>
<sequence length="236" mass="26493">MPSNTEARRLVDAVQIGDEFDLSPGRVNALHADREKTGFPAARRKNGRKQEWDYGEVAKYFADRDALNRLANLPADAGDPDELLNASQVAKELGYKNPNQITTYMRDHPGYFAEPDVVEHLGSEERPWTRMQWYRRTITAWRKERPGRGRREGNTRTPPALPKVSSDGDPDELLAAPQAAALLGFKSVNTFSSSLSQGNLPLLKESDGQVPGSRGRKSRAWTRRRVLDQKAARSPR</sequence>
<feature type="region of interest" description="Disordered" evidence="1">
    <location>
        <begin position="29"/>
        <end position="48"/>
    </location>
</feature>
<evidence type="ECO:0000313" key="3">
    <source>
        <dbReference type="Proteomes" id="UP000621510"/>
    </source>
</evidence>
<comment type="caution">
    <text evidence="2">The sequence shown here is derived from an EMBL/GenBank/DDBJ whole genome shotgun (WGS) entry which is preliminary data.</text>
</comment>
<dbReference type="Proteomes" id="UP000621510">
    <property type="component" value="Unassembled WGS sequence"/>
</dbReference>
<feature type="compositionally biased region" description="Basic and acidic residues" evidence="1">
    <location>
        <begin position="144"/>
        <end position="154"/>
    </location>
</feature>
<name>A0ABS1Q8N1_9ACTN</name>
<gene>
    <name evidence="2" type="ORF">JK364_49525</name>
</gene>
<accession>A0ABS1Q8N1</accession>
<reference evidence="2 3" key="1">
    <citation type="submission" date="2021-01" db="EMBL/GenBank/DDBJ databases">
        <title>WGS of actinomycetes isolated from Thailand.</title>
        <authorList>
            <person name="Thawai C."/>
        </authorList>
    </citation>
    <scope>NUCLEOTIDE SEQUENCE [LARGE SCALE GENOMIC DNA]</scope>
    <source>
        <strain evidence="2 3">CA3R110</strain>
    </source>
</reference>
<evidence type="ECO:0000256" key="1">
    <source>
        <dbReference type="SAM" id="MobiDB-lite"/>
    </source>
</evidence>